<proteinExistence type="predicted"/>
<sequence>MSSDRSNLTRRSMLLASFGLLSVAAGCQVRPLYSEDKGTRRMLASISFSAAKDRVGQEVRNRLIFLAAGGQGEPAHPEYLVDLNVQAETQDVLYDRTSDKATAGRVVVSADYTLKKASDGSILRIAHRQAVALVDFPSQEFAKLRAKRDGENRAAQELAELITADLAAILSK</sequence>
<organism evidence="1 2">
    <name type="scientific">Rhizobium paknamense</name>
    <dbReference type="NCBI Taxonomy" id="1206817"/>
    <lineage>
        <taxon>Bacteria</taxon>
        <taxon>Pseudomonadati</taxon>
        <taxon>Pseudomonadota</taxon>
        <taxon>Alphaproteobacteria</taxon>
        <taxon>Hyphomicrobiales</taxon>
        <taxon>Rhizobiaceae</taxon>
        <taxon>Rhizobium/Agrobacterium group</taxon>
        <taxon>Rhizobium</taxon>
    </lineage>
</organism>
<protein>
    <submittedName>
        <fullName evidence="1">LPS-assembly lipoprotein</fullName>
    </submittedName>
</protein>
<evidence type="ECO:0000313" key="1">
    <source>
        <dbReference type="EMBL" id="MDQ0457404.1"/>
    </source>
</evidence>
<dbReference type="PROSITE" id="PS51257">
    <property type="entry name" value="PROKAR_LIPOPROTEIN"/>
    <property type="match status" value="1"/>
</dbReference>
<dbReference type="Proteomes" id="UP001235269">
    <property type="component" value="Unassembled WGS sequence"/>
</dbReference>
<evidence type="ECO:0000313" key="2">
    <source>
        <dbReference type="Proteomes" id="UP001235269"/>
    </source>
</evidence>
<gene>
    <name evidence="1" type="ORF">QO005_003760</name>
</gene>
<dbReference type="EMBL" id="JAUSWH010000014">
    <property type="protein sequence ID" value="MDQ0457404.1"/>
    <property type="molecule type" value="Genomic_DNA"/>
</dbReference>
<keyword evidence="2" id="KW-1185">Reference proteome</keyword>
<dbReference type="Gene3D" id="3.30.160.150">
    <property type="entry name" value="Lipoprotein like domain"/>
    <property type="match status" value="1"/>
</dbReference>
<comment type="caution">
    <text evidence="1">The sequence shown here is derived from an EMBL/GenBank/DDBJ whole genome shotgun (WGS) entry which is preliminary data.</text>
</comment>
<reference evidence="1 2" key="1">
    <citation type="submission" date="2023-07" db="EMBL/GenBank/DDBJ databases">
        <title>Genomic Encyclopedia of Type Strains, Phase IV (KMG-IV): sequencing the most valuable type-strain genomes for metagenomic binning, comparative biology and taxonomic classification.</title>
        <authorList>
            <person name="Goeker M."/>
        </authorList>
    </citation>
    <scope>NUCLEOTIDE SEQUENCE [LARGE SCALE GENOMIC DNA]</scope>
    <source>
        <strain evidence="1 2">DSM 100301</strain>
    </source>
</reference>
<keyword evidence="1" id="KW-0449">Lipoprotein</keyword>
<name>A0ABU0IJM2_9HYPH</name>
<accession>A0ABU0IJM2</accession>